<dbReference type="Pfam" id="PF20153">
    <property type="entry name" value="DUF6535"/>
    <property type="match status" value="1"/>
</dbReference>
<dbReference type="EMBL" id="RWJN01000057">
    <property type="protein sequence ID" value="TCD68773.1"/>
    <property type="molecule type" value="Genomic_DNA"/>
</dbReference>
<evidence type="ECO:0000259" key="2">
    <source>
        <dbReference type="Pfam" id="PF20153"/>
    </source>
</evidence>
<sequence>MDSSSAGKDAAKMSRDEVLAVVKDILATLEKSSIVPQGVPDKILRFWTRYKEEATEYDTEFLHKYREDMDTSMIFAGLFSAVTATVASMTIPDLSPNPADTTNALLQNIWMSVNHTSGAAPSTAPLPTWNGPPASVIWVQCLLYTSLACSLFAALGAVLGKQWLNRYNSVDEHGSLEERCRTRHRKFTAMEEWHFRRVLEALPVLLQLSLLLFGLALSAFMFTRQLAIAIVLTFANLIGAGFYFTVVTQSVRFDSSPFQTPLSDLLRRTPTYAARSRKAVFQYWQGSSARKHALEWGSKIGSSSARCARAVMETLSRTVRPLGTSILFAARLVRRMRSAITALVRGSRTATGDTTVVDRDAEQAVALAHRSPPAIADHTSPQSASHPDSFFRTVRETFRNGSTSLTRLLPTKGPGGTHIVPRVSATSGSDPARETALAVLWLLDATTDPVVRTDILLAVHLMEWPMDLRKKLCTGDRLDFLLQQVVACFRFKTADNSAWLPTTHERRASELCAAFLFLYWELRILDQQASREWCSGSGGLFAVEYQLTIVRAMCAYKNGKPHGDAAVVFYLVYLTFTVDQSFSRQSDSTLYVPKRCSSTTTNTEFLCTRTLLYLAYVSALEGLPAKQSDVLKGIAHHLSRETSHETVAVSLIATAVLCCKGHGARLYQNSDVFDRDHALTYASALLDAISAELEHFILPGLQPRWHENMDHIVSVLERGVGTLHVLRTAEVSFRLFDVCRNGFSVWRHRYDIASVIHIFPRLLELAVSIPSIAETFNLESKFIPNVMWRPPSPFDWHAAWLLDFLGHLHRHSTQSDQELTRRGTLSALLVLAKTRLTDLLKDDKLMAALTWVNASTTPAIPPERDDHATEQHEYTRVSLQAVAMALLHSLIKIVTDSSPRLIIASQKIRLMNNLVVHPETLQTQLFPSQQNPLHDCIVQRDALFLKIVWRLSYVDRDIWLNDMENDPFVRSWVHIAGRYSLANPELRSLESYLPFDHITPLLACNRVRRPTEKVWGDQVVRVAKVGMMATWRFWRSYWDVLEHPREHHSLIAHAADFISALDPRHAPDVDLGWYLEEIQSQIKATQERKPDLSPSLQPAMDAVVKKRMEIKQLASQ</sequence>
<organism evidence="3 4">
    <name type="scientific">Steccherinum ochraceum</name>
    <dbReference type="NCBI Taxonomy" id="92696"/>
    <lineage>
        <taxon>Eukaryota</taxon>
        <taxon>Fungi</taxon>
        <taxon>Dikarya</taxon>
        <taxon>Basidiomycota</taxon>
        <taxon>Agaricomycotina</taxon>
        <taxon>Agaricomycetes</taxon>
        <taxon>Polyporales</taxon>
        <taxon>Steccherinaceae</taxon>
        <taxon>Steccherinum</taxon>
    </lineage>
</organism>
<name>A0A4R0RNU8_9APHY</name>
<feature type="transmembrane region" description="Helical" evidence="1">
    <location>
        <begin position="137"/>
        <end position="159"/>
    </location>
</feature>
<feature type="domain" description="DUF6535" evidence="2">
    <location>
        <begin position="47"/>
        <end position="223"/>
    </location>
</feature>
<feature type="transmembrane region" description="Helical" evidence="1">
    <location>
        <begin position="226"/>
        <end position="246"/>
    </location>
</feature>
<dbReference type="AlphaFoldDB" id="A0A4R0RNU8"/>
<keyword evidence="1" id="KW-1133">Transmembrane helix</keyword>
<dbReference type="STRING" id="92696.A0A4R0RNU8"/>
<protein>
    <recommendedName>
        <fullName evidence="2">DUF6535 domain-containing protein</fullName>
    </recommendedName>
</protein>
<keyword evidence="1" id="KW-0472">Membrane</keyword>
<dbReference type="InterPro" id="IPR045338">
    <property type="entry name" value="DUF6535"/>
</dbReference>
<gene>
    <name evidence="3" type="ORF">EIP91_009786</name>
</gene>
<reference evidence="3 4" key="1">
    <citation type="submission" date="2018-11" db="EMBL/GenBank/DDBJ databases">
        <title>Genome assembly of Steccherinum ochraceum LE-BIN_3174, the white-rot fungus of the Steccherinaceae family (The Residual Polyporoid clade, Polyporales, Basidiomycota).</title>
        <authorList>
            <person name="Fedorova T.V."/>
            <person name="Glazunova O.A."/>
            <person name="Landesman E.O."/>
            <person name="Moiseenko K.V."/>
            <person name="Psurtseva N.V."/>
            <person name="Savinova O.S."/>
            <person name="Shakhova N.V."/>
            <person name="Tyazhelova T.V."/>
            <person name="Vasina D.V."/>
        </authorList>
    </citation>
    <scope>NUCLEOTIDE SEQUENCE [LARGE SCALE GENOMIC DNA]</scope>
    <source>
        <strain evidence="3 4">LE-BIN_3174</strain>
    </source>
</reference>
<dbReference type="OrthoDB" id="3219854at2759"/>
<accession>A0A4R0RNU8</accession>
<evidence type="ECO:0000256" key="1">
    <source>
        <dbReference type="SAM" id="Phobius"/>
    </source>
</evidence>
<evidence type="ECO:0000313" key="4">
    <source>
        <dbReference type="Proteomes" id="UP000292702"/>
    </source>
</evidence>
<comment type="caution">
    <text evidence="3">The sequence shown here is derived from an EMBL/GenBank/DDBJ whole genome shotgun (WGS) entry which is preliminary data.</text>
</comment>
<evidence type="ECO:0000313" key="3">
    <source>
        <dbReference type="EMBL" id="TCD68773.1"/>
    </source>
</evidence>
<keyword evidence="1" id="KW-0812">Transmembrane</keyword>
<feature type="transmembrane region" description="Helical" evidence="1">
    <location>
        <begin position="73"/>
        <end position="91"/>
    </location>
</feature>
<dbReference type="Proteomes" id="UP000292702">
    <property type="component" value="Unassembled WGS sequence"/>
</dbReference>
<keyword evidence="4" id="KW-1185">Reference proteome</keyword>
<proteinExistence type="predicted"/>